<keyword evidence="3" id="KW-1185">Reference proteome</keyword>
<feature type="compositionally biased region" description="Basic and acidic residues" evidence="1">
    <location>
        <begin position="201"/>
        <end position="217"/>
    </location>
</feature>
<protein>
    <submittedName>
        <fullName evidence="2">Uncharacterized protein</fullName>
    </submittedName>
</protein>
<feature type="compositionally biased region" description="Polar residues" evidence="1">
    <location>
        <begin position="218"/>
        <end position="232"/>
    </location>
</feature>
<organism evidence="2 3">
    <name type="scientific">Channa argus</name>
    <name type="common">Northern snakehead</name>
    <name type="synonym">Ophicephalus argus</name>
    <dbReference type="NCBI Taxonomy" id="215402"/>
    <lineage>
        <taxon>Eukaryota</taxon>
        <taxon>Metazoa</taxon>
        <taxon>Chordata</taxon>
        <taxon>Craniata</taxon>
        <taxon>Vertebrata</taxon>
        <taxon>Euteleostomi</taxon>
        <taxon>Actinopterygii</taxon>
        <taxon>Neopterygii</taxon>
        <taxon>Teleostei</taxon>
        <taxon>Neoteleostei</taxon>
        <taxon>Acanthomorphata</taxon>
        <taxon>Anabantaria</taxon>
        <taxon>Anabantiformes</taxon>
        <taxon>Channoidei</taxon>
        <taxon>Channidae</taxon>
        <taxon>Channa</taxon>
    </lineage>
</organism>
<gene>
    <name evidence="2" type="ORF">EXN66_Car012089</name>
</gene>
<accession>A0A6G1Q1D1</accession>
<proteinExistence type="predicted"/>
<dbReference type="Proteomes" id="UP000503349">
    <property type="component" value="Chromosome 12"/>
</dbReference>
<reference evidence="3" key="2">
    <citation type="submission" date="2019-02" db="EMBL/GenBank/DDBJ databases">
        <title>Opniocepnalus argus Var Kimnra genome.</title>
        <authorList>
            <person name="Zhou C."/>
            <person name="Xiao S."/>
        </authorList>
    </citation>
    <scope>NUCLEOTIDE SEQUENCE [LARGE SCALE GENOMIC DNA]</scope>
</reference>
<feature type="compositionally biased region" description="Basic residues" evidence="1">
    <location>
        <begin position="191"/>
        <end position="200"/>
    </location>
</feature>
<evidence type="ECO:0000313" key="2">
    <source>
        <dbReference type="EMBL" id="KAF3696411.1"/>
    </source>
</evidence>
<feature type="region of interest" description="Disordered" evidence="1">
    <location>
        <begin position="149"/>
        <end position="317"/>
    </location>
</feature>
<evidence type="ECO:0000313" key="3">
    <source>
        <dbReference type="Proteomes" id="UP000503349"/>
    </source>
</evidence>
<feature type="compositionally biased region" description="Basic and acidic residues" evidence="1">
    <location>
        <begin position="233"/>
        <end position="248"/>
    </location>
</feature>
<dbReference type="AlphaFoldDB" id="A0A6G1Q1D1"/>
<reference evidence="2 3" key="1">
    <citation type="submission" date="2019-02" db="EMBL/GenBank/DDBJ databases">
        <title>Opniocepnalus argus genome.</title>
        <authorList>
            <person name="Zhou C."/>
            <person name="Xiao S."/>
        </authorList>
    </citation>
    <scope>NUCLEOTIDE SEQUENCE [LARGE SCALE GENOMIC DNA]</scope>
    <source>
        <strain evidence="2">OARG1902GOOAL</strain>
        <tissue evidence="2">Muscle</tissue>
    </source>
</reference>
<feature type="compositionally biased region" description="Basic and acidic residues" evidence="1">
    <location>
        <begin position="181"/>
        <end position="190"/>
    </location>
</feature>
<name>A0A6G1Q1D1_CHAAH</name>
<feature type="compositionally biased region" description="Polar residues" evidence="1">
    <location>
        <begin position="287"/>
        <end position="298"/>
    </location>
</feature>
<sequence length="361" mass="39396">MSTPDRMEIYIPVDAEVKSIPLLSLPSSVLNKMGVPLCDSNGTKKLQDSPEGIWICPVVIRRKGQTLVSHAGNGVKENMLSLLDRQSQSASGSFRMSFVSSNRVAYKVLYETMPGSTVSSASSLPHSLSPQTCQDAVVIYRGQIYLSIRRTSRRQNQQDTHQPKPASRSSSPSTSVLPSKRQKELLNDNKPKKKLIRCKVTHSENKKGVENKVRDVPSSETARSVPQSTDSVHTADDPCHKDTRKDQTTEEATVQDQACRPPPPEAGTNDGGECEVRDLGSEAAESADQNSDMYSDTQIDGGDVGQGDTNSWISGEPQAAACASTSLLDNFDFKELAQEEMIAQMKARLRKNEAALDNLNS</sequence>
<evidence type="ECO:0000256" key="1">
    <source>
        <dbReference type="SAM" id="MobiDB-lite"/>
    </source>
</evidence>
<feature type="compositionally biased region" description="Low complexity" evidence="1">
    <location>
        <begin position="163"/>
        <end position="179"/>
    </location>
</feature>
<dbReference type="EMBL" id="CM015723">
    <property type="protein sequence ID" value="KAF3696411.1"/>
    <property type="molecule type" value="Genomic_DNA"/>
</dbReference>